<dbReference type="Proteomes" id="UP000292120">
    <property type="component" value="Unassembled WGS sequence"/>
</dbReference>
<protein>
    <submittedName>
        <fullName evidence="2">Translesion DNA synthesis-associated protein ImuA</fullName>
    </submittedName>
</protein>
<evidence type="ECO:0000256" key="1">
    <source>
        <dbReference type="SAM" id="MobiDB-lite"/>
    </source>
</evidence>
<dbReference type="NCBIfam" id="NF033429">
    <property type="entry name" value="ImuA_translesion"/>
    <property type="match status" value="1"/>
</dbReference>
<dbReference type="Gene3D" id="3.40.50.300">
    <property type="entry name" value="P-loop containing nucleotide triphosphate hydrolases"/>
    <property type="match status" value="1"/>
</dbReference>
<dbReference type="InterPro" id="IPR047610">
    <property type="entry name" value="ImuA_translesion"/>
</dbReference>
<keyword evidence="3" id="KW-1185">Reference proteome</keyword>
<dbReference type="InterPro" id="IPR027417">
    <property type="entry name" value="P-loop_NTPase"/>
</dbReference>
<comment type="caution">
    <text evidence="2">The sequence shown here is derived from an EMBL/GenBank/DDBJ whole genome shotgun (WGS) entry which is preliminary data.</text>
</comment>
<reference evidence="2 3" key="1">
    <citation type="submission" date="2019-02" db="EMBL/GenBank/DDBJ databases">
        <title>Aquabacterium sp. strain KMB7.</title>
        <authorList>
            <person name="Chen W.-M."/>
        </authorList>
    </citation>
    <scope>NUCLEOTIDE SEQUENCE [LARGE SCALE GENOMIC DNA]</scope>
    <source>
        <strain evidence="2 3">KMB7</strain>
    </source>
</reference>
<gene>
    <name evidence="2" type="primary">imuA</name>
    <name evidence="2" type="ORF">EYS42_14595</name>
</gene>
<proteinExistence type="predicted"/>
<dbReference type="AlphaFoldDB" id="A0A4V2JFE9"/>
<sequence>MQKKVHTQAPNRYTVCAYSIDVWRCQPPLSAIVSHCTMTSRTAPALPPSHAHLSQHLWWGDAMGRAAASTWSSGHAALDALLPGGGWPGQDLVEVLQPPHVQAEWRLVAPAVSALTARGGSVLLIGPRQCPHLPGLAQWGVPVDRVVWVHAATEAQRLWATEQALKSDALTAVLSWLPQARPEQLRRLQTLAAGHAGLSFIFRPMSVAPSASPAPLRLALSLGAAPDEWQVQVLKRRGSWWPHPVAMRVPVAWRRLWAPWQPTVPLSHPVEATSAAGPLSHDTPHGLLDRAVAP</sequence>
<dbReference type="EMBL" id="SIXI01000006">
    <property type="protein sequence ID" value="TBO28834.1"/>
    <property type="molecule type" value="Genomic_DNA"/>
</dbReference>
<dbReference type="OrthoDB" id="9811176at2"/>
<evidence type="ECO:0000313" key="2">
    <source>
        <dbReference type="EMBL" id="TBO28834.1"/>
    </source>
</evidence>
<name>A0A4V2JFE9_9BURK</name>
<accession>A0A4V2JFE9</accession>
<organism evidence="2 3">
    <name type="scientific">Aquabacterium lacunae</name>
    <dbReference type="NCBI Taxonomy" id="2528630"/>
    <lineage>
        <taxon>Bacteria</taxon>
        <taxon>Pseudomonadati</taxon>
        <taxon>Pseudomonadota</taxon>
        <taxon>Betaproteobacteria</taxon>
        <taxon>Burkholderiales</taxon>
        <taxon>Aquabacterium</taxon>
    </lineage>
</organism>
<evidence type="ECO:0000313" key="3">
    <source>
        <dbReference type="Proteomes" id="UP000292120"/>
    </source>
</evidence>
<dbReference type="SUPFAM" id="SSF52540">
    <property type="entry name" value="P-loop containing nucleoside triphosphate hydrolases"/>
    <property type="match status" value="1"/>
</dbReference>
<feature type="region of interest" description="Disordered" evidence="1">
    <location>
        <begin position="275"/>
        <end position="294"/>
    </location>
</feature>